<organism evidence="1">
    <name type="scientific">Opuntia streptacantha</name>
    <name type="common">Prickly pear cactus</name>
    <name type="synonym">Opuntia cardona</name>
    <dbReference type="NCBI Taxonomy" id="393608"/>
    <lineage>
        <taxon>Eukaryota</taxon>
        <taxon>Viridiplantae</taxon>
        <taxon>Streptophyta</taxon>
        <taxon>Embryophyta</taxon>
        <taxon>Tracheophyta</taxon>
        <taxon>Spermatophyta</taxon>
        <taxon>Magnoliopsida</taxon>
        <taxon>eudicotyledons</taxon>
        <taxon>Gunneridae</taxon>
        <taxon>Pentapetalae</taxon>
        <taxon>Caryophyllales</taxon>
        <taxon>Cactineae</taxon>
        <taxon>Cactaceae</taxon>
        <taxon>Opuntioideae</taxon>
        <taxon>Opuntia</taxon>
    </lineage>
</organism>
<reference evidence="1" key="2">
    <citation type="submission" date="2020-07" db="EMBL/GenBank/DDBJ databases">
        <authorList>
            <person name="Vera ALvarez R."/>
            <person name="Arias-Moreno D.M."/>
            <person name="Jimenez-Jacinto V."/>
            <person name="Jimenez-Bremont J.F."/>
            <person name="Swaminathan K."/>
            <person name="Moose S.P."/>
            <person name="Guerrero-Gonzalez M.L."/>
            <person name="Marino-Ramirez L."/>
            <person name="Landsman D."/>
            <person name="Rodriguez-Kessler M."/>
            <person name="Delgado-Sanchez P."/>
        </authorList>
    </citation>
    <scope>NUCLEOTIDE SEQUENCE</scope>
    <source>
        <tissue evidence="1">Cladode</tissue>
    </source>
</reference>
<name>A0A7C9DEF8_OPUST</name>
<evidence type="ECO:0000313" key="1">
    <source>
        <dbReference type="EMBL" id="MBA4641260.1"/>
    </source>
</evidence>
<sequence length="110" mass="12535">MSHCFLNASPCSTDLFDHEISGLLRLLASTIQVFPPWLESLFGVQSLTSCRKFRLDGCLASLFHFARDLACAFGSTASINSYASCSMLWRSKVCILLMMQKYWSLFWYRS</sequence>
<reference evidence="1" key="1">
    <citation type="journal article" date="2013" name="J. Plant Res.">
        <title>Effect of fungi and light on seed germination of three Opuntia species from semiarid lands of central Mexico.</title>
        <authorList>
            <person name="Delgado-Sanchez P."/>
            <person name="Jimenez-Bremont J.F."/>
            <person name="Guerrero-Gonzalez Mde L."/>
            <person name="Flores J."/>
        </authorList>
    </citation>
    <scope>NUCLEOTIDE SEQUENCE</scope>
    <source>
        <tissue evidence="1">Cladode</tissue>
    </source>
</reference>
<proteinExistence type="predicted"/>
<dbReference type="EMBL" id="GISG01123399">
    <property type="protein sequence ID" value="MBA4641260.1"/>
    <property type="molecule type" value="Transcribed_RNA"/>
</dbReference>
<protein>
    <submittedName>
        <fullName evidence="1">Uncharacterized protein</fullName>
    </submittedName>
</protein>
<accession>A0A7C9DEF8</accession>
<dbReference type="AlphaFoldDB" id="A0A7C9DEF8"/>